<name>A0A0C2NBD0_THEKT</name>
<evidence type="ECO:0000313" key="2">
    <source>
        <dbReference type="EMBL" id="KII73615.1"/>
    </source>
</evidence>
<evidence type="ECO:0000256" key="1">
    <source>
        <dbReference type="SAM" id="MobiDB-lite"/>
    </source>
</evidence>
<reference evidence="2 3" key="1">
    <citation type="journal article" date="2014" name="Genome Biol. Evol.">
        <title>The genome of the myxosporean Thelohanellus kitauei shows adaptations to nutrient acquisition within its fish host.</title>
        <authorList>
            <person name="Yang Y."/>
            <person name="Xiong J."/>
            <person name="Zhou Z."/>
            <person name="Huo F."/>
            <person name="Miao W."/>
            <person name="Ran C."/>
            <person name="Liu Y."/>
            <person name="Zhang J."/>
            <person name="Feng J."/>
            <person name="Wang M."/>
            <person name="Wang M."/>
            <person name="Wang L."/>
            <person name="Yao B."/>
        </authorList>
    </citation>
    <scope>NUCLEOTIDE SEQUENCE [LARGE SCALE GENOMIC DNA]</scope>
    <source>
        <strain evidence="2">Wuqing</strain>
    </source>
</reference>
<organism evidence="2 3">
    <name type="scientific">Thelohanellus kitauei</name>
    <name type="common">Myxosporean</name>
    <dbReference type="NCBI Taxonomy" id="669202"/>
    <lineage>
        <taxon>Eukaryota</taxon>
        <taxon>Metazoa</taxon>
        <taxon>Cnidaria</taxon>
        <taxon>Myxozoa</taxon>
        <taxon>Myxosporea</taxon>
        <taxon>Bivalvulida</taxon>
        <taxon>Platysporina</taxon>
        <taxon>Myxobolidae</taxon>
        <taxon>Thelohanellus</taxon>
    </lineage>
</organism>
<protein>
    <submittedName>
        <fullName evidence="2">Uncharacterized protein</fullName>
    </submittedName>
</protein>
<dbReference type="Proteomes" id="UP000031668">
    <property type="component" value="Unassembled WGS sequence"/>
</dbReference>
<dbReference type="OrthoDB" id="8067857at2759"/>
<keyword evidence="3" id="KW-1185">Reference proteome</keyword>
<evidence type="ECO:0000313" key="3">
    <source>
        <dbReference type="Proteomes" id="UP000031668"/>
    </source>
</evidence>
<dbReference type="PANTHER" id="PTHR38681">
    <property type="entry name" value="RETROVIRUS-RELATED POL POLYPROTEIN FROM TRANSPOSON 412-LIKE PROTEIN-RELATED"/>
    <property type="match status" value="1"/>
</dbReference>
<dbReference type="OMA" id="NIMELMR"/>
<accession>A0A0C2NBD0</accession>
<sequence length="175" mass="19783">MDQELNAVALKLPTFWTTQPESFYGYPLTVPGESVDQKNQVEEPPIHKIREKVHSLHPIPTSKHGSSLKYKVPQNINECEFVFLRNDSSKTPLQRPYSGPFTLINKSRKTFEIDIGGRTEVVSIDRLKPAHIDVEFFSPAVKPKRGRPPKLKCTKIEKDDSKGGSWAPCAPMIND</sequence>
<gene>
    <name evidence="2" type="ORF">RF11_02973</name>
</gene>
<comment type="caution">
    <text evidence="2">The sequence shown here is derived from an EMBL/GenBank/DDBJ whole genome shotgun (WGS) entry which is preliminary data.</text>
</comment>
<dbReference type="PANTHER" id="PTHR38681:SF1">
    <property type="entry name" value="RETROVIRUS-RELATED POL POLYPROTEIN FROM TRANSPOSON 412-LIKE PROTEIN"/>
    <property type="match status" value="1"/>
</dbReference>
<feature type="region of interest" description="Disordered" evidence="1">
    <location>
        <begin position="143"/>
        <end position="175"/>
    </location>
</feature>
<feature type="compositionally biased region" description="Basic residues" evidence="1">
    <location>
        <begin position="143"/>
        <end position="153"/>
    </location>
</feature>
<proteinExistence type="predicted"/>
<dbReference type="EMBL" id="JWZT01000750">
    <property type="protein sequence ID" value="KII73615.1"/>
    <property type="molecule type" value="Genomic_DNA"/>
</dbReference>
<dbReference type="AlphaFoldDB" id="A0A0C2NBD0"/>